<dbReference type="AlphaFoldDB" id="A0A975Y5V6"/>
<organism evidence="1 2">
    <name type="scientific">Richelia sinica FACHB-800</name>
    <dbReference type="NCBI Taxonomy" id="1357546"/>
    <lineage>
        <taxon>Bacteria</taxon>
        <taxon>Bacillati</taxon>
        <taxon>Cyanobacteriota</taxon>
        <taxon>Cyanophyceae</taxon>
        <taxon>Nostocales</taxon>
        <taxon>Nostocaceae</taxon>
        <taxon>Richelia</taxon>
    </lineage>
</organism>
<accession>A0A975Y5V6</accession>
<proteinExistence type="predicted"/>
<protein>
    <submittedName>
        <fullName evidence="1">Uncharacterized protein</fullName>
    </submittedName>
</protein>
<name>A0A975Y5V6_9NOST</name>
<evidence type="ECO:0000313" key="2">
    <source>
        <dbReference type="Proteomes" id="UP000683511"/>
    </source>
</evidence>
<gene>
    <name evidence="1" type="ORF">B6N60_03320</name>
</gene>
<sequence length="69" mass="7406">MLGEIKMLAQKEWKKPELSVYGSVEKLTEQSNPNITKNVGSGDTFVFIINNVSTPVSVPGNGVVKVSGL</sequence>
<dbReference type="Proteomes" id="UP000683511">
    <property type="component" value="Chromosome"/>
</dbReference>
<dbReference type="KEGG" id="rsin:B6N60_03320"/>
<evidence type="ECO:0000313" key="1">
    <source>
        <dbReference type="EMBL" id="QXE24614.1"/>
    </source>
</evidence>
<keyword evidence="2" id="KW-1185">Reference proteome</keyword>
<reference evidence="1" key="1">
    <citation type="submission" date="2017-04" db="EMBL/GenBank/DDBJ databases">
        <title>Genome deletions in a multicellular cyanobacterial endosymbiont for morphological adaptation in marine diatoms.</title>
        <authorList>
            <person name="Wang Y."/>
            <person name="Gao H."/>
            <person name="Li R."/>
            <person name="Xu X."/>
        </authorList>
    </citation>
    <scope>NUCLEOTIDE SEQUENCE</scope>
    <source>
        <strain evidence="1">FACHB 800</strain>
    </source>
</reference>
<dbReference type="EMBL" id="CP021056">
    <property type="protein sequence ID" value="QXE24614.1"/>
    <property type="molecule type" value="Genomic_DNA"/>
</dbReference>